<sequence>MKKKSIFKASFEESLNLEDDGFIQYQLKEQDKKVSKTPRNIVGNFKNALLYGLLTLIFPIGLNFLLFAFSIMLHSSDPKNLTIPISNHNFLTAPVYVIGLLIWLSFVLIGKTFKPLFIIPYRTHFHVTTFLIWFVIEFNLATLGLALPFITTLGFFALVCIFLTLIYWMLRTEFKSLKSRMYGEVNTPTLLDKIAKGISIYGVGILGLGVIINYILKSLSINFSPSVTLFGLFICWIAMNIGIIAMLIFMEFPYFLYAYYKWKYPEEYRGWEGKSVEEWYGKKYLKKHKELLKNE</sequence>
<evidence type="ECO:0000313" key="5">
    <source>
        <dbReference type="Proteomes" id="UP001138780"/>
    </source>
</evidence>
<evidence type="ECO:0000313" key="2">
    <source>
        <dbReference type="EMBL" id="MBK4779959.1"/>
    </source>
</evidence>
<dbReference type="EMBL" id="MRXX01000008">
    <property type="protein sequence ID" value="MBK4779959.1"/>
    <property type="molecule type" value="Genomic_DNA"/>
</dbReference>
<keyword evidence="1" id="KW-0812">Transmembrane</keyword>
<evidence type="ECO:0000313" key="4">
    <source>
        <dbReference type="Proteomes" id="UP000676511"/>
    </source>
</evidence>
<dbReference type="Proteomes" id="UP000676511">
    <property type="component" value="Chromosome"/>
</dbReference>
<proteinExistence type="predicted"/>
<gene>
    <name evidence="2" type="ORF">BTU61_07105</name>
    <name evidence="3" type="ORF">J4854_01620</name>
</gene>
<reference evidence="3 4" key="2">
    <citation type="submission" date="2021-03" db="EMBL/GenBank/DDBJ databases">
        <title>Human Oral Microbial Genomes.</title>
        <authorList>
            <person name="Johnston C.D."/>
            <person name="Chen T."/>
            <person name="Dewhirst F.E."/>
        </authorList>
    </citation>
    <scope>NUCLEOTIDE SEQUENCE [LARGE SCALE GENOMIC DNA]</scope>
    <source>
        <strain evidence="3 4">CCUG 66490</strain>
    </source>
</reference>
<dbReference type="Proteomes" id="UP001138780">
    <property type="component" value="Unassembled WGS sequence"/>
</dbReference>
<organism evidence="2 5">
    <name type="scientific">Streptococcus lactarius</name>
    <dbReference type="NCBI Taxonomy" id="684066"/>
    <lineage>
        <taxon>Bacteria</taxon>
        <taxon>Bacillati</taxon>
        <taxon>Bacillota</taxon>
        <taxon>Bacilli</taxon>
        <taxon>Lactobacillales</taxon>
        <taxon>Streptococcaceae</taxon>
        <taxon>Streptococcus</taxon>
    </lineage>
</organism>
<name>A0A9X1BD07_9STRE</name>
<evidence type="ECO:0000256" key="1">
    <source>
        <dbReference type="SAM" id="Phobius"/>
    </source>
</evidence>
<feature type="transmembrane region" description="Helical" evidence="1">
    <location>
        <begin position="48"/>
        <end position="73"/>
    </location>
</feature>
<feature type="transmembrane region" description="Helical" evidence="1">
    <location>
        <begin position="125"/>
        <end position="147"/>
    </location>
</feature>
<feature type="transmembrane region" description="Helical" evidence="1">
    <location>
        <begin position="198"/>
        <end position="216"/>
    </location>
</feature>
<feature type="transmembrane region" description="Helical" evidence="1">
    <location>
        <begin position="228"/>
        <end position="260"/>
    </location>
</feature>
<dbReference type="EMBL" id="CP072329">
    <property type="protein sequence ID" value="QUB39906.1"/>
    <property type="molecule type" value="Genomic_DNA"/>
</dbReference>
<dbReference type="AlphaFoldDB" id="A0A9X1BD07"/>
<evidence type="ECO:0008006" key="6">
    <source>
        <dbReference type="Google" id="ProtNLM"/>
    </source>
</evidence>
<dbReference type="RefSeq" id="WP_200772961.1">
    <property type="nucleotide sequence ID" value="NZ_CP072329.1"/>
</dbReference>
<reference evidence="2" key="1">
    <citation type="submission" date="2016-12" db="EMBL/GenBank/DDBJ databases">
        <title>Draft genome of Streptococcus lactarius CCUG 66490T type strain.</title>
        <authorList>
            <person name="Salva-Serra F."/>
            <person name="Engstrom-Jakobsson H."/>
            <person name="Thorell K."/>
            <person name="Gomila M."/>
            <person name="Gonzales-Siles L."/>
            <person name="Busquets A."/>
            <person name="Jaen-Luchoro D."/>
            <person name="Karlsson R."/>
            <person name="Kristiansson E."/>
            <person name="Moore E."/>
        </authorList>
    </citation>
    <scope>NUCLEOTIDE SEQUENCE</scope>
    <source>
        <strain evidence="2">CCUG 66490</strain>
    </source>
</reference>
<keyword evidence="4" id="KW-1185">Reference proteome</keyword>
<accession>A0A9X1BD07</accession>
<evidence type="ECO:0000313" key="3">
    <source>
        <dbReference type="EMBL" id="QUB39906.1"/>
    </source>
</evidence>
<feature type="transmembrane region" description="Helical" evidence="1">
    <location>
        <begin position="153"/>
        <end position="170"/>
    </location>
</feature>
<feature type="transmembrane region" description="Helical" evidence="1">
    <location>
        <begin position="93"/>
        <end position="113"/>
    </location>
</feature>
<keyword evidence="1" id="KW-1133">Transmembrane helix</keyword>
<keyword evidence="1" id="KW-0472">Membrane</keyword>
<protein>
    <recommendedName>
        <fullName evidence="6">Beta-carotene 15,15'-monooxygenase</fullName>
    </recommendedName>
</protein>